<accession>A0A897NWK7</accession>
<evidence type="ECO:0000256" key="2">
    <source>
        <dbReference type="ARBA" id="ARBA00022649"/>
    </source>
</evidence>
<dbReference type="GO" id="GO:0090729">
    <property type="term" value="F:toxin activity"/>
    <property type="evidence" value="ECO:0007669"/>
    <property type="project" value="UniProtKB-KW"/>
</dbReference>
<dbReference type="InterPro" id="IPR002716">
    <property type="entry name" value="PIN_dom"/>
</dbReference>
<dbReference type="PANTHER" id="PTHR33653:SF1">
    <property type="entry name" value="RIBONUCLEASE VAPC2"/>
    <property type="match status" value="1"/>
</dbReference>
<keyword evidence="5 8" id="KW-0378">Hydrolase</keyword>
<comment type="cofactor">
    <cofactor evidence="1 8">
        <name>Mg(2+)</name>
        <dbReference type="ChEBI" id="CHEBI:18420"/>
    </cofactor>
</comment>
<dbReference type="RefSeq" id="WP_229120281.1">
    <property type="nucleotide sequence ID" value="NZ_CP064791.1"/>
</dbReference>
<dbReference type="GeneID" id="68858128"/>
<evidence type="ECO:0000256" key="8">
    <source>
        <dbReference type="HAMAP-Rule" id="MF_00265"/>
    </source>
</evidence>
<evidence type="ECO:0000256" key="1">
    <source>
        <dbReference type="ARBA" id="ARBA00001946"/>
    </source>
</evidence>
<keyword evidence="3 8" id="KW-0540">Nuclease</keyword>
<dbReference type="EMBL" id="CP064791">
    <property type="protein sequence ID" value="QSG15019.1"/>
    <property type="molecule type" value="Genomic_DNA"/>
</dbReference>
<feature type="binding site" evidence="8">
    <location>
        <position position="92"/>
    </location>
    <ligand>
        <name>Mg(2+)</name>
        <dbReference type="ChEBI" id="CHEBI:18420"/>
    </ligand>
</feature>
<dbReference type="GO" id="GO:0004540">
    <property type="term" value="F:RNA nuclease activity"/>
    <property type="evidence" value="ECO:0007669"/>
    <property type="project" value="InterPro"/>
</dbReference>
<keyword evidence="4 8" id="KW-0479">Metal-binding</keyword>
<evidence type="ECO:0000256" key="3">
    <source>
        <dbReference type="ARBA" id="ARBA00022722"/>
    </source>
</evidence>
<protein>
    <recommendedName>
        <fullName evidence="8">Ribonuclease VapC</fullName>
        <shortName evidence="8">RNase VapC</shortName>
        <ecNumber evidence="8">3.1.-.-</ecNumber>
    </recommendedName>
    <alternativeName>
        <fullName evidence="8">Putative toxin VapC</fullName>
    </alternativeName>
</protein>
<comment type="similarity">
    <text evidence="7 8">Belongs to the PINc/VapC protein family.</text>
</comment>
<name>A0A897NWK7_9EURY</name>
<feature type="binding site" evidence="8">
    <location>
        <position position="4"/>
    </location>
    <ligand>
        <name>Mg(2+)</name>
        <dbReference type="ChEBI" id="CHEBI:18420"/>
    </ligand>
</feature>
<proteinExistence type="inferred from homology"/>
<dbReference type="HAMAP" id="MF_00265">
    <property type="entry name" value="VapC_Nob1"/>
    <property type="match status" value="1"/>
</dbReference>
<evidence type="ECO:0000313" key="11">
    <source>
        <dbReference type="Proteomes" id="UP000663292"/>
    </source>
</evidence>
<dbReference type="GO" id="GO:0000287">
    <property type="term" value="F:magnesium ion binding"/>
    <property type="evidence" value="ECO:0007669"/>
    <property type="project" value="UniProtKB-UniRule"/>
</dbReference>
<reference evidence="10 11" key="1">
    <citation type="submission" date="2020-11" db="EMBL/GenBank/DDBJ databases">
        <title>Carbohydrate-dependent, anaerobic sulfur respiration: A novel catabolism in halophilic archaea.</title>
        <authorList>
            <person name="Sorokin D.Y."/>
            <person name="Messina E."/>
            <person name="Smedile F."/>
            <person name="La Cono V."/>
            <person name="Hallsworth J.E."/>
            <person name="Yakimov M.M."/>
        </authorList>
    </citation>
    <scope>NUCLEOTIDE SEQUENCE [LARGE SCALE GENOMIC DNA]</scope>
    <source>
        <strain evidence="10 11">HSR-Est</strain>
    </source>
</reference>
<dbReference type="PANTHER" id="PTHR33653">
    <property type="entry name" value="RIBONUCLEASE VAPC2"/>
    <property type="match status" value="1"/>
</dbReference>
<evidence type="ECO:0000313" key="10">
    <source>
        <dbReference type="EMBL" id="QSG15019.1"/>
    </source>
</evidence>
<evidence type="ECO:0000256" key="7">
    <source>
        <dbReference type="ARBA" id="ARBA00038093"/>
    </source>
</evidence>
<keyword evidence="6 8" id="KW-0460">Magnesium</keyword>
<dbReference type="SUPFAM" id="SSF88723">
    <property type="entry name" value="PIN domain-like"/>
    <property type="match status" value="1"/>
</dbReference>
<evidence type="ECO:0000259" key="9">
    <source>
        <dbReference type="Pfam" id="PF01850"/>
    </source>
</evidence>
<keyword evidence="8" id="KW-0800">Toxin</keyword>
<keyword evidence="2 8" id="KW-1277">Toxin-antitoxin system</keyword>
<evidence type="ECO:0000256" key="4">
    <source>
        <dbReference type="ARBA" id="ARBA00022723"/>
    </source>
</evidence>
<organism evidence="10 11">
    <name type="scientific">Halapricum desulfuricans</name>
    <dbReference type="NCBI Taxonomy" id="2841257"/>
    <lineage>
        <taxon>Archaea</taxon>
        <taxon>Methanobacteriati</taxon>
        <taxon>Methanobacteriota</taxon>
        <taxon>Stenosarchaea group</taxon>
        <taxon>Halobacteria</taxon>
        <taxon>Halobacteriales</taxon>
        <taxon>Haloarculaceae</taxon>
        <taxon>Halapricum</taxon>
    </lineage>
</organism>
<dbReference type="AlphaFoldDB" id="A0A897NWK7"/>
<dbReference type="InterPro" id="IPR029060">
    <property type="entry name" value="PIN-like_dom_sf"/>
</dbReference>
<evidence type="ECO:0000256" key="5">
    <source>
        <dbReference type="ARBA" id="ARBA00022801"/>
    </source>
</evidence>
<dbReference type="Proteomes" id="UP000663292">
    <property type="component" value="Chromosome"/>
</dbReference>
<dbReference type="InterPro" id="IPR022907">
    <property type="entry name" value="VapC_family"/>
</dbReference>
<keyword evidence="11" id="KW-1185">Reference proteome</keyword>
<gene>
    <name evidence="10" type="primary">vapC4</name>
    <name evidence="8" type="synonym">vapC</name>
    <name evidence="10" type="ORF">HSEST_1490</name>
</gene>
<dbReference type="Gene3D" id="3.40.50.1010">
    <property type="entry name" value="5'-nuclease"/>
    <property type="match status" value="1"/>
</dbReference>
<feature type="domain" description="PIN" evidence="9">
    <location>
        <begin position="1"/>
        <end position="117"/>
    </location>
</feature>
<dbReference type="InterPro" id="IPR050556">
    <property type="entry name" value="Type_II_TA_system_RNase"/>
</dbReference>
<comment type="function">
    <text evidence="8">Toxic component of a toxin-antitoxin (TA) system. An RNase.</text>
</comment>
<sequence>MILDACFLIDLLEGDDAAVAKLDEISDGLLVVPTLVYTEVAVGIDPETAAGERFEEIMDGIPLAPYDGEATRHAVDVQRDLQSRGERIGAVDAMIAGIALARGEPIVTRNAGEFARTPVRVSPY</sequence>
<dbReference type="GO" id="GO:0016787">
    <property type="term" value="F:hydrolase activity"/>
    <property type="evidence" value="ECO:0007669"/>
    <property type="project" value="UniProtKB-KW"/>
</dbReference>
<evidence type="ECO:0000256" key="6">
    <source>
        <dbReference type="ARBA" id="ARBA00022842"/>
    </source>
</evidence>
<dbReference type="Pfam" id="PF01850">
    <property type="entry name" value="PIN"/>
    <property type="match status" value="1"/>
</dbReference>
<dbReference type="EC" id="3.1.-.-" evidence="8"/>